<feature type="transmembrane region" description="Helical" evidence="3">
    <location>
        <begin position="148"/>
        <end position="170"/>
    </location>
</feature>
<feature type="transmembrane region" description="Helical" evidence="3">
    <location>
        <begin position="109"/>
        <end position="132"/>
    </location>
</feature>
<accession>A0ABY8F302</accession>
<evidence type="ECO:0000256" key="2">
    <source>
        <dbReference type="RuleBase" id="RU003750"/>
    </source>
</evidence>
<protein>
    <submittedName>
        <fullName evidence="4">CDP-alcohol phosphatidyltransferase family protein</fullName>
    </submittedName>
</protein>
<dbReference type="Pfam" id="PF01066">
    <property type="entry name" value="CDP-OH_P_transf"/>
    <property type="match status" value="1"/>
</dbReference>
<reference evidence="4 5" key="1">
    <citation type="submission" date="2023-03" db="EMBL/GenBank/DDBJ databases">
        <title>Roseibium porphyridii sp. nov. and Roseibium rhodosorbium sp. nov. isolated from marine algae, Porphyridium cruentum and Rhodosorus marinus, respectively.</title>
        <authorList>
            <person name="Lee M.W."/>
            <person name="Choi B.J."/>
            <person name="Lee J.K."/>
            <person name="Choi D.G."/>
            <person name="Baek J.H."/>
            <person name="Bayburt H."/>
            <person name="Kim J.M."/>
            <person name="Han D.M."/>
            <person name="Kim K.H."/>
            <person name="Jeon C.O."/>
        </authorList>
    </citation>
    <scope>NUCLEOTIDE SEQUENCE [LARGE SCALE GENOMIC DNA]</scope>
    <source>
        <strain evidence="4 5">KMA01</strain>
    </source>
</reference>
<evidence type="ECO:0000256" key="1">
    <source>
        <dbReference type="ARBA" id="ARBA00022679"/>
    </source>
</evidence>
<evidence type="ECO:0000313" key="4">
    <source>
        <dbReference type="EMBL" id="WFE88734.1"/>
    </source>
</evidence>
<dbReference type="InterPro" id="IPR048254">
    <property type="entry name" value="CDP_ALCOHOL_P_TRANSF_CS"/>
</dbReference>
<dbReference type="PROSITE" id="PS00379">
    <property type="entry name" value="CDP_ALCOHOL_P_TRANSF"/>
    <property type="match status" value="1"/>
</dbReference>
<keyword evidence="5" id="KW-1185">Reference proteome</keyword>
<dbReference type="Proteomes" id="UP001209803">
    <property type="component" value="Chromosome"/>
</dbReference>
<sequence>MFDARIRPLIDPPLNQMGQALAAAGISANAVTLFGFALGLVAALAIACGATLAGFFLIGLNRLADGLDGAIARASGKTDLGGYLDITLDFFFYGAIPLAFAMLDPANNALPAAALLCSFYANGSAFLAFAIMAERKQLTTDARGSKSLYYLGGLAEGAETIALFLLMALFPAWFPVLAWGFALVCFVSAAARVMIGVAALKD</sequence>
<evidence type="ECO:0000256" key="3">
    <source>
        <dbReference type="SAM" id="Phobius"/>
    </source>
</evidence>
<keyword evidence="3" id="KW-0472">Membrane</keyword>
<feature type="transmembrane region" description="Helical" evidence="3">
    <location>
        <begin position="80"/>
        <end position="103"/>
    </location>
</feature>
<gene>
    <name evidence="4" type="ORF">K1718_21625</name>
</gene>
<feature type="transmembrane region" description="Helical" evidence="3">
    <location>
        <begin position="176"/>
        <end position="200"/>
    </location>
</feature>
<keyword evidence="1 2" id="KW-0808">Transferase</keyword>
<dbReference type="InterPro" id="IPR043130">
    <property type="entry name" value="CDP-OH_PTrfase_TM_dom"/>
</dbReference>
<proteinExistence type="inferred from homology"/>
<keyword evidence="3" id="KW-1133">Transmembrane helix</keyword>
<organism evidence="4 5">
    <name type="scientific">Roseibium porphyridii</name>
    <dbReference type="NCBI Taxonomy" id="2866279"/>
    <lineage>
        <taxon>Bacteria</taxon>
        <taxon>Pseudomonadati</taxon>
        <taxon>Pseudomonadota</taxon>
        <taxon>Alphaproteobacteria</taxon>
        <taxon>Hyphomicrobiales</taxon>
        <taxon>Stappiaceae</taxon>
        <taxon>Roseibium</taxon>
    </lineage>
</organism>
<dbReference type="InterPro" id="IPR000462">
    <property type="entry name" value="CDP-OH_P_trans"/>
</dbReference>
<comment type="similarity">
    <text evidence="2">Belongs to the CDP-alcohol phosphatidyltransferase class-I family.</text>
</comment>
<keyword evidence="3" id="KW-0812">Transmembrane</keyword>
<dbReference type="EMBL" id="CP120863">
    <property type="protein sequence ID" value="WFE88734.1"/>
    <property type="molecule type" value="Genomic_DNA"/>
</dbReference>
<evidence type="ECO:0000313" key="5">
    <source>
        <dbReference type="Proteomes" id="UP001209803"/>
    </source>
</evidence>
<name>A0ABY8F302_9HYPH</name>
<dbReference type="Gene3D" id="1.20.120.1760">
    <property type="match status" value="1"/>
</dbReference>
<feature type="transmembrane region" description="Helical" evidence="3">
    <location>
        <begin position="33"/>
        <end position="60"/>
    </location>
</feature>
<dbReference type="RefSeq" id="WP_152502921.1">
    <property type="nucleotide sequence ID" value="NZ_CP120863.1"/>
</dbReference>